<feature type="signal peptide" evidence="5">
    <location>
        <begin position="1"/>
        <end position="21"/>
    </location>
</feature>
<dbReference type="Gene3D" id="3.40.720.10">
    <property type="entry name" value="Alkaline Phosphatase, subunit A"/>
    <property type="match status" value="1"/>
</dbReference>
<keyword evidence="2" id="KW-0479">Metal-binding</keyword>
<keyword evidence="3" id="KW-0378">Hydrolase</keyword>
<keyword evidence="4" id="KW-0106">Calcium</keyword>
<comment type="caution">
    <text evidence="7">The sequence shown here is derived from an EMBL/GenBank/DDBJ whole genome shotgun (WGS) entry which is preliminary data.</text>
</comment>
<keyword evidence="5" id="KW-0732">Signal</keyword>
<evidence type="ECO:0000256" key="1">
    <source>
        <dbReference type="ARBA" id="ARBA00008779"/>
    </source>
</evidence>
<feature type="chain" id="PRO_5047384082" evidence="5">
    <location>
        <begin position="22"/>
        <end position="1088"/>
    </location>
</feature>
<gene>
    <name evidence="7" type="ORF">ACFSQZ_04360</name>
</gene>
<evidence type="ECO:0000256" key="2">
    <source>
        <dbReference type="ARBA" id="ARBA00022723"/>
    </source>
</evidence>
<dbReference type="Gene3D" id="3.30.1120.10">
    <property type="match status" value="1"/>
</dbReference>
<evidence type="ECO:0000256" key="4">
    <source>
        <dbReference type="ARBA" id="ARBA00022837"/>
    </source>
</evidence>
<comment type="similarity">
    <text evidence="1">Belongs to the sulfatase family.</text>
</comment>
<reference evidence="8" key="1">
    <citation type="journal article" date="2019" name="Int. J. Syst. Evol. Microbiol.">
        <title>The Global Catalogue of Microorganisms (GCM) 10K type strain sequencing project: providing services to taxonomists for standard genome sequencing and annotation.</title>
        <authorList>
            <consortium name="The Broad Institute Genomics Platform"/>
            <consortium name="The Broad Institute Genome Sequencing Center for Infectious Disease"/>
            <person name="Wu L."/>
            <person name="Ma J."/>
        </authorList>
    </citation>
    <scope>NUCLEOTIDE SEQUENCE [LARGE SCALE GENOMIC DNA]</scope>
    <source>
        <strain evidence="8">JCM 16545</strain>
    </source>
</reference>
<name>A0ABW5DZZ3_9BACT</name>
<accession>A0ABW5DZZ3</accession>
<dbReference type="InterPro" id="IPR050738">
    <property type="entry name" value="Sulfatase"/>
</dbReference>
<feature type="domain" description="Sulfatase N-terminal" evidence="6">
    <location>
        <begin position="239"/>
        <end position="602"/>
    </location>
</feature>
<evidence type="ECO:0000259" key="6">
    <source>
        <dbReference type="Pfam" id="PF00884"/>
    </source>
</evidence>
<sequence>MRRTTPTLLLSFLSSVCICNAQLLDVGSIVGIDFSNAAGSATHWNTLGAPNSSSSSLVATDGTEILGLSIATTGATGSSALTSTSPSFPDIPSAVQNDWWYETASNGQMVFTISGLDNGLIYQITLGCYRPDATEVQADNADSTWIINGNTMVTDALEAATSYVTFSELSPTEGSITITTADNANGNTINVISGLKMEVTGGEQTLTLEDVTPQVQANPLFFTPSTPAEVDSTPPTKKPNVIIIYADDLGYGDISCQGATKMLTPNIDQLAIEGRRFTDAHSGSAVCCPSRYSLLTGRYPFRDNLSSPIPPNQPLLFDDEIKTVSDVMKEAGYTTSLIGKWHLGFNDFTQGNTSTIDPKWNYKLSPGPLEVGFDYYYGVPVVNSAPPYVFVENHYVVGLDPNDPFVYEQRANTENQTDWGAPNRGGKVLLSFVGGAEQAHLLYRDKEVGTHLAGKAKQWLTENHKDPFFMIYATTAIHHPFTPAEQFEGTSLAGIYGDFVHELDWLVGDLINHLQQLGVYDETLIIFTSDNGGMANEVGQFTISEYGHRLNGPYLGYKFGVWEGGHRVPFIVRWPGKVPANTVSDDLISSVDMMQTMASILDVELEADDAIDSYNITPALVGSPETPVRDVMFYSPSTNQHRAIRKKIGDGDWVYIPGQKDGGFSNNVAATALSGHVNSDIVNGSIRSGAPSRQLYNLAIDPYQEVNVIEDPENSEVLAELEALRAEFLASARTSPIFDPVELLSPIADIKEDYQSTLSGETTASFNAGLGISDSSSTGFWNYFESNATSKEDYLDGHTSNNLVFNTNLGSNGAAGYQDPDNQNNSTDGLPAVGLERPYDGDAAQPSNALIIHPGHTSNEISTVAQWTSGVSEDILIIGSVSRGRNLELLEPLDLYIIKTAPDGSSSEVLFEHSYPAGHASFGATPFNLETSVESGERIHFVVNGNGSFSRNTTNLSAGIYRADSDGDGLNDLFEANLTSDLTTLNAEDDFDGDQFNNLQEQTLGTDPTDGTDYFRITNKQMLNSDGSVTLEWPIATGNQYTVERSLSAHNFSWHVVATDVEGGTWTDNTAERAASDRAFYRVYLQDQ</sequence>
<dbReference type="Proteomes" id="UP001597297">
    <property type="component" value="Unassembled WGS sequence"/>
</dbReference>
<evidence type="ECO:0000256" key="5">
    <source>
        <dbReference type="SAM" id="SignalP"/>
    </source>
</evidence>
<proteinExistence type="inferred from homology"/>
<keyword evidence="8" id="KW-1185">Reference proteome</keyword>
<dbReference type="RefSeq" id="WP_377094220.1">
    <property type="nucleotide sequence ID" value="NZ_JBHSJM010000001.1"/>
</dbReference>
<dbReference type="CDD" id="cd16143">
    <property type="entry name" value="ARS_like"/>
    <property type="match status" value="1"/>
</dbReference>
<dbReference type="SUPFAM" id="SSF53649">
    <property type="entry name" value="Alkaline phosphatase-like"/>
    <property type="match status" value="1"/>
</dbReference>
<evidence type="ECO:0000313" key="7">
    <source>
        <dbReference type="EMBL" id="MFD2275694.1"/>
    </source>
</evidence>
<evidence type="ECO:0000256" key="3">
    <source>
        <dbReference type="ARBA" id="ARBA00022801"/>
    </source>
</evidence>
<organism evidence="7 8">
    <name type="scientific">Rubritalea spongiae</name>
    <dbReference type="NCBI Taxonomy" id="430797"/>
    <lineage>
        <taxon>Bacteria</taxon>
        <taxon>Pseudomonadati</taxon>
        <taxon>Verrucomicrobiota</taxon>
        <taxon>Verrucomicrobiia</taxon>
        <taxon>Verrucomicrobiales</taxon>
        <taxon>Rubritaleaceae</taxon>
        <taxon>Rubritalea</taxon>
    </lineage>
</organism>
<dbReference type="InterPro" id="IPR017850">
    <property type="entry name" value="Alkaline_phosphatase_core_sf"/>
</dbReference>
<dbReference type="PANTHER" id="PTHR42693:SF53">
    <property type="entry name" value="ENDO-4-O-SULFATASE"/>
    <property type="match status" value="1"/>
</dbReference>
<dbReference type="PROSITE" id="PS00149">
    <property type="entry name" value="SULFATASE_2"/>
    <property type="match status" value="1"/>
</dbReference>
<dbReference type="PROSITE" id="PS00523">
    <property type="entry name" value="SULFATASE_1"/>
    <property type="match status" value="1"/>
</dbReference>
<dbReference type="EMBL" id="JBHUJC010000012">
    <property type="protein sequence ID" value="MFD2275694.1"/>
    <property type="molecule type" value="Genomic_DNA"/>
</dbReference>
<protein>
    <submittedName>
        <fullName evidence="7">Arylsulfatase</fullName>
    </submittedName>
</protein>
<dbReference type="Pfam" id="PF00884">
    <property type="entry name" value="Sulfatase"/>
    <property type="match status" value="1"/>
</dbReference>
<dbReference type="InterPro" id="IPR000917">
    <property type="entry name" value="Sulfatase_N"/>
</dbReference>
<evidence type="ECO:0000313" key="8">
    <source>
        <dbReference type="Proteomes" id="UP001597297"/>
    </source>
</evidence>
<dbReference type="InterPro" id="IPR024607">
    <property type="entry name" value="Sulfatase_CS"/>
</dbReference>
<dbReference type="PANTHER" id="PTHR42693">
    <property type="entry name" value="ARYLSULFATASE FAMILY MEMBER"/>
    <property type="match status" value="1"/>
</dbReference>